<feature type="compositionally biased region" description="Low complexity" evidence="1">
    <location>
        <begin position="155"/>
        <end position="179"/>
    </location>
</feature>
<feature type="compositionally biased region" description="Acidic residues" evidence="1">
    <location>
        <begin position="184"/>
        <end position="194"/>
    </location>
</feature>
<accession>A0ABR4DMG9</accession>
<name>A0ABR4DMG9_9PEZI</name>
<feature type="compositionally biased region" description="Polar residues" evidence="1">
    <location>
        <begin position="133"/>
        <end position="149"/>
    </location>
</feature>
<dbReference type="Proteomes" id="UP001600064">
    <property type="component" value="Unassembled WGS sequence"/>
</dbReference>
<proteinExistence type="predicted"/>
<keyword evidence="4" id="KW-1185">Reference proteome</keyword>
<feature type="compositionally biased region" description="Low complexity" evidence="1">
    <location>
        <begin position="117"/>
        <end position="132"/>
    </location>
</feature>
<evidence type="ECO:0000256" key="1">
    <source>
        <dbReference type="SAM" id="MobiDB-lite"/>
    </source>
</evidence>
<comment type="caution">
    <text evidence="3">The sequence shown here is derived from an EMBL/GenBank/DDBJ whole genome shotgun (WGS) entry which is preliminary data.</text>
</comment>
<protein>
    <submittedName>
        <fullName evidence="3">Uncharacterized protein</fullName>
    </submittedName>
</protein>
<organism evidence="3 4">
    <name type="scientific">Remersonia thermophila</name>
    <dbReference type="NCBI Taxonomy" id="72144"/>
    <lineage>
        <taxon>Eukaryota</taxon>
        <taxon>Fungi</taxon>
        <taxon>Dikarya</taxon>
        <taxon>Ascomycota</taxon>
        <taxon>Pezizomycotina</taxon>
        <taxon>Sordariomycetes</taxon>
        <taxon>Sordariomycetidae</taxon>
        <taxon>Sordariales</taxon>
        <taxon>Sordariales incertae sedis</taxon>
        <taxon>Remersonia</taxon>
    </lineage>
</organism>
<gene>
    <name evidence="3" type="ORF">VTJ83DRAFT_879</name>
</gene>
<reference evidence="3 4" key="1">
    <citation type="journal article" date="2024" name="Commun. Biol.">
        <title>Comparative genomic analysis of thermophilic fungi reveals convergent evolutionary adaptations and gene losses.</title>
        <authorList>
            <person name="Steindorff A.S."/>
            <person name="Aguilar-Pontes M.V."/>
            <person name="Robinson A.J."/>
            <person name="Andreopoulos B."/>
            <person name="LaButti K."/>
            <person name="Kuo A."/>
            <person name="Mondo S."/>
            <person name="Riley R."/>
            <person name="Otillar R."/>
            <person name="Haridas S."/>
            <person name="Lipzen A."/>
            <person name="Grimwood J."/>
            <person name="Schmutz J."/>
            <person name="Clum A."/>
            <person name="Reid I.D."/>
            <person name="Moisan M.C."/>
            <person name="Butler G."/>
            <person name="Nguyen T.T.M."/>
            <person name="Dewar K."/>
            <person name="Conant G."/>
            <person name="Drula E."/>
            <person name="Henrissat B."/>
            <person name="Hansel C."/>
            <person name="Singer S."/>
            <person name="Hutchinson M.I."/>
            <person name="de Vries R.P."/>
            <person name="Natvig D.O."/>
            <person name="Powell A.J."/>
            <person name="Tsang A."/>
            <person name="Grigoriev I.V."/>
        </authorList>
    </citation>
    <scope>NUCLEOTIDE SEQUENCE [LARGE SCALE GENOMIC DNA]</scope>
    <source>
        <strain evidence="3 4">ATCC 22073</strain>
    </source>
</reference>
<evidence type="ECO:0000313" key="4">
    <source>
        <dbReference type="Proteomes" id="UP001600064"/>
    </source>
</evidence>
<dbReference type="GeneID" id="98129214"/>
<sequence>MSNRNARRPSSRWTWWQVLTSATAASAISFSNIQPLMDGASVSLGCTLAYSTDLQGCRISDFQQRVCPAVCVRSLTRAVNAVQAACVDANVPRTSLLGQVLAGRVVALLCPGTASTTVTPTTSRTTLTEQPTGGTSTRAVFPITSTLRNTGGPLTFTTFRSATTTTTTTPTSSSSPEETGVNDGDGDDDDDDDNASTSTRTSSVTTDRGIQTTLSETPTTVTSTDPVVIPPTERPIPDANDDDDDSGNSSGGGSPFDFVSTSDAQRLPRAHRTAAWTAALGLGWLLLL</sequence>
<feature type="compositionally biased region" description="Low complexity" evidence="1">
    <location>
        <begin position="196"/>
        <end position="227"/>
    </location>
</feature>
<dbReference type="RefSeq" id="XP_070870232.1">
    <property type="nucleotide sequence ID" value="XM_071014570.1"/>
</dbReference>
<dbReference type="EMBL" id="JAZGUE010000001">
    <property type="protein sequence ID" value="KAL2271508.1"/>
    <property type="molecule type" value="Genomic_DNA"/>
</dbReference>
<evidence type="ECO:0000313" key="3">
    <source>
        <dbReference type="EMBL" id="KAL2271508.1"/>
    </source>
</evidence>
<feature type="signal peptide" evidence="2">
    <location>
        <begin position="1"/>
        <end position="27"/>
    </location>
</feature>
<evidence type="ECO:0000256" key="2">
    <source>
        <dbReference type="SAM" id="SignalP"/>
    </source>
</evidence>
<feature type="region of interest" description="Disordered" evidence="1">
    <location>
        <begin position="117"/>
        <end position="262"/>
    </location>
</feature>
<feature type="chain" id="PRO_5045871151" evidence="2">
    <location>
        <begin position="28"/>
        <end position="288"/>
    </location>
</feature>
<keyword evidence="2" id="KW-0732">Signal</keyword>